<dbReference type="EMBL" id="JBBNAE010000005">
    <property type="protein sequence ID" value="KAK9124010.1"/>
    <property type="molecule type" value="Genomic_DNA"/>
</dbReference>
<feature type="compositionally biased region" description="Basic and acidic residues" evidence="1">
    <location>
        <begin position="557"/>
        <end position="566"/>
    </location>
</feature>
<reference evidence="2 3" key="1">
    <citation type="submission" date="2024-01" db="EMBL/GenBank/DDBJ databases">
        <title>Genome assemblies of Stephania.</title>
        <authorList>
            <person name="Yang L."/>
        </authorList>
    </citation>
    <scope>NUCLEOTIDE SEQUENCE [LARGE SCALE GENOMIC DNA]</scope>
    <source>
        <strain evidence="2">QJT</strain>
        <tissue evidence="2">Leaf</tissue>
    </source>
</reference>
<comment type="caution">
    <text evidence="2">The sequence shown here is derived from an EMBL/GenBank/DDBJ whole genome shotgun (WGS) entry which is preliminary data.</text>
</comment>
<evidence type="ECO:0000256" key="1">
    <source>
        <dbReference type="SAM" id="MobiDB-lite"/>
    </source>
</evidence>
<feature type="region of interest" description="Disordered" evidence="1">
    <location>
        <begin position="418"/>
        <end position="443"/>
    </location>
</feature>
<protein>
    <submittedName>
        <fullName evidence="2">Uncharacterized protein</fullName>
    </submittedName>
</protein>
<sequence length="667" mass="73464">MALPLLGIVPRIHHLACYGRCGSCVGREGGGGDLCFGGEKGVVAVHVLEEDPDQLQGMARSKKPVTREETGNAVGLRGGRHGRRPQTTSYRKSKESTRVTDASDVDKVHDETSPVNVSATEQEVDGEDEGENEDQEEVDEEGEEEGEDQVEEEEQEDSKEVKVRSHGKARGKSKRSSRKMVQEAEYDISKPCPGGPSDQTILSSFNNHVAAAIPIGLLVTWDPYSDIRIDNDNAEIAFYIGTLKFLSIVESCQSDRFLRQMGYIQRIPLPPYKPTRVKRGKSAASYIAKYNFQPEMWERWQDHVLSARSRGNRATYACEAASEYIPWFLKISHPTIENPKYYVGGNFDGDDLLDRSLPPGEADMASAFKMADDVLMHLTGNIRHHYIRFESREAKDRVGGHGWGRAWYTLTVTSDASGVRPHGASGPVDPSLSRGRRKTVWGDTDGVGLGTTLPVTSDASGVRPHGASGPVDTVSGVFGVGYDWATDPSFTGVRDTDIDGGKKIFGDYICFLPTPKLLVRMSSEHQTRNEGKVVNATTSVLVEQQQQQSSPQHRYRHQGDRDRGQSDRSQGQGFYDKYTGRRKIRRCFRPEIGSMLLHCRSGRRLDRLLRMLLSLFAYLRGLSGNGLGLSVITGGFPEGCVMGNGPGDAYTSGNPDVPEYGLGLSRG</sequence>
<dbReference type="AlphaFoldDB" id="A0AAP0IZ13"/>
<keyword evidence="3" id="KW-1185">Reference proteome</keyword>
<organism evidence="2 3">
    <name type="scientific">Stephania japonica</name>
    <dbReference type="NCBI Taxonomy" id="461633"/>
    <lineage>
        <taxon>Eukaryota</taxon>
        <taxon>Viridiplantae</taxon>
        <taxon>Streptophyta</taxon>
        <taxon>Embryophyta</taxon>
        <taxon>Tracheophyta</taxon>
        <taxon>Spermatophyta</taxon>
        <taxon>Magnoliopsida</taxon>
        <taxon>Ranunculales</taxon>
        <taxon>Menispermaceae</taxon>
        <taxon>Menispermoideae</taxon>
        <taxon>Cissampelideae</taxon>
        <taxon>Stephania</taxon>
    </lineage>
</organism>
<feature type="compositionally biased region" description="Basic residues" evidence="1">
    <location>
        <begin position="164"/>
        <end position="178"/>
    </location>
</feature>
<name>A0AAP0IZ13_9MAGN</name>
<accession>A0AAP0IZ13</accession>
<feature type="compositionally biased region" description="Acidic residues" evidence="1">
    <location>
        <begin position="122"/>
        <end position="157"/>
    </location>
</feature>
<feature type="region of interest" description="Disordered" evidence="1">
    <location>
        <begin position="542"/>
        <end position="574"/>
    </location>
</feature>
<feature type="region of interest" description="Disordered" evidence="1">
    <location>
        <begin position="53"/>
        <end position="192"/>
    </location>
</feature>
<gene>
    <name evidence="2" type="ORF">Sjap_013612</name>
</gene>
<proteinExistence type="predicted"/>
<evidence type="ECO:0000313" key="3">
    <source>
        <dbReference type="Proteomes" id="UP001417504"/>
    </source>
</evidence>
<dbReference type="Proteomes" id="UP001417504">
    <property type="component" value="Unassembled WGS sequence"/>
</dbReference>
<evidence type="ECO:0000313" key="2">
    <source>
        <dbReference type="EMBL" id="KAK9124010.1"/>
    </source>
</evidence>